<feature type="domain" description="Smf/DprA SLOG" evidence="2">
    <location>
        <begin position="100"/>
        <end position="311"/>
    </location>
</feature>
<dbReference type="Proteomes" id="UP000231586">
    <property type="component" value="Unassembled WGS sequence"/>
</dbReference>
<gene>
    <name evidence="3" type="ORF">CLV34_0265</name>
</gene>
<evidence type="ECO:0000313" key="3">
    <source>
        <dbReference type="EMBL" id="PJI94429.1"/>
    </source>
</evidence>
<dbReference type="PANTHER" id="PTHR43022:SF1">
    <property type="entry name" value="PROTEIN SMF"/>
    <property type="match status" value="1"/>
</dbReference>
<dbReference type="NCBIfam" id="TIGR00732">
    <property type="entry name" value="dprA"/>
    <property type="match status" value="1"/>
</dbReference>
<dbReference type="RefSeq" id="WP_245858874.1">
    <property type="nucleotide sequence ID" value="NZ_PGTZ01000006.1"/>
</dbReference>
<reference evidence="3 4" key="1">
    <citation type="submission" date="2017-11" db="EMBL/GenBank/DDBJ databases">
        <title>Genomic Encyclopedia of Archaeal and Bacterial Type Strains, Phase II (KMG-II): From Individual Species to Whole Genera.</title>
        <authorList>
            <person name="Goeker M."/>
        </authorList>
    </citation>
    <scope>NUCLEOTIDE SEQUENCE [LARGE SCALE GENOMIC DNA]</scope>
    <source>
        <strain evidence="3 4">DSM 22413</strain>
    </source>
</reference>
<organism evidence="3 4">
    <name type="scientific">Luteimicrobium subarcticum</name>
    <dbReference type="NCBI Taxonomy" id="620910"/>
    <lineage>
        <taxon>Bacteria</taxon>
        <taxon>Bacillati</taxon>
        <taxon>Actinomycetota</taxon>
        <taxon>Actinomycetes</taxon>
        <taxon>Micrococcales</taxon>
        <taxon>Luteimicrobium</taxon>
    </lineage>
</organism>
<dbReference type="Pfam" id="PF02481">
    <property type="entry name" value="DNA_processg_A"/>
    <property type="match status" value="1"/>
</dbReference>
<evidence type="ECO:0000256" key="1">
    <source>
        <dbReference type="ARBA" id="ARBA00006525"/>
    </source>
</evidence>
<name>A0A2M8WU64_9MICO</name>
<evidence type="ECO:0000259" key="2">
    <source>
        <dbReference type="Pfam" id="PF02481"/>
    </source>
</evidence>
<keyword evidence="4" id="KW-1185">Reference proteome</keyword>
<sequence length="400" mass="40446">MPDVLHLACAAWARLAEPGDTAAGAIVRVLGPVDGLVWARAAARGPDEAARAARTLSGDRPDLGIGPVALGRAVARWAPRVPGLDAERDLEATRRLGARFVVPADADWPGGLDDLGDATPRGLWLRGDPAAVHGLSRSVALVGARACTDYGSHVAADLAHGAASQGVVVVSGGAYGIDAAAHRGALAAGAPTVAFLAGGVDRLYPAGNADLLRAVLTDGLVIGELPPGGVPTRVRFLQRNRLIAAASSGTVVVEAAWRSGALSTAAHAQSLLRPVGAVPGPVTSMASGGCHRLLRDGGAVCVTDADEVVELVGRVGGDLAPWPAGAARETDALDAVGRRLFDALPLRRAATVTVVARDAGLALDETLGGLGLLEVAGFAERSGDGWRRRPGTSARDGAPS</sequence>
<dbReference type="GO" id="GO:0009294">
    <property type="term" value="P:DNA-mediated transformation"/>
    <property type="evidence" value="ECO:0007669"/>
    <property type="project" value="InterPro"/>
</dbReference>
<protein>
    <submittedName>
        <fullName evidence="3">DNA processing protein</fullName>
    </submittedName>
</protein>
<dbReference type="Gene3D" id="3.40.50.450">
    <property type="match status" value="1"/>
</dbReference>
<dbReference type="PANTHER" id="PTHR43022">
    <property type="entry name" value="PROTEIN SMF"/>
    <property type="match status" value="1"/>
</dbReference>
<dbReference type="InterPro" id="IPR057666">
    <property type="entry name" value="DrpA_SLOG"/>
</dbReference>
<comment type="similarity">
    <text evidence="1">Belongs to the DprA/Smf family.</text>
</comment>
<dbReference type="EMBL" id="PGTZ01000006">
    <property type="protein sequence ID" value="PJI94429.1"/>
    <property type="molecule type" value="Genomic_DNA"/>
</dbReference>
<accession>A0A2M8WU64</accession>
<dbReference type="AlphaFoldDB" id="A0A2M8WU64"/>
<dbReference type="SUPFAM" id="SSF102405">
    <property type="entry name" value="MCP/YpsA-like"/>
    <property type="match status" value="1"/>
</dbReference>
<evidence type="ECO:0000313" key="4">
    <source>
        <dbReference type="Proteomes" id="UP000231586"/>
    </source>
</evidence>
<comment type="caution">
    <text evidence="3">The sequence shown here is derived from an EMBL/GenBank/DDBJ whole genome shotgun (WGS) entry which is preliminary data.</text>
</comment>
<proteinExistence type="inferred from homology"/>
<dbReference type="InterPro" id="IPR003488">
    <property type="entry name" value="DprA"/>
</dbReference>